<evidence type="ECO:0000313" key="3">
    <source>
        <dbReference type="Proteomes" id="UP000786185"/>
    </source>
</evidence>
<dbReference type="Proteomes" id="UP000786185">
    <property type="component" value="Unassembled WGS sequence"/>
</dbReference>
<evidence type="ECO:0000259" key="1">
    <source>
        <dbReference type="Pfam" id="PF12147"/>
    </source>
</evidence>
<comment type="caution">
    <text evidence="2">The sequence shown here is derived from an EMBL/GenBank/DDBJ whole genome shotgun (WGS) entry which is preliminary data.</text>
</comment>
<dbReference type="AlphaFoldDB" id="A0AAW4BMQ2"/>
<name>A0AAW4BMQ2_VIBAN</name>
<dbReference type="InterPro" id="IPR029063">
    <property type="entry name" value="SAM-dependent_MTases_sf"/>
</dbReference>
<dbReference type="Pfam" id="PF12147">
    <property type="entry name" value="Methyltransf_20"/>
    <property type="match status" value="1"/>
</dbReference>
<dbReference type="SUPFAM" id="SSF53335">
    <property type="entry name" value="S-adenosyl-L-methionine-dependent methyltransferases"/>
    <property type="match status" value="1"/>
</dbReference>
<dbReference type="Gene3D" id="3.40.50.150">
    <property type="entry name" value="Vaccinia Virus protein VP39"/>
    <property type="match status" value="1"/>
</dbReference>
<protein>
    <recommendedName>
        <fullName evidence="1">Methyltransferase domain-containing protein</fullName>
    </recommendedName>
</protein>
<sequence length="116" mass="12770">NYLNSVGWQGIRQRKVNLEELLAKAMDKLKTEQREVKLVDIAAGHGRYILAAIEQAEVKPQAVLLRDYSDINVRDGNALIEEKGLGEIVQFVKADAFDKADLAALVLKPNLAVVSG</sequence>
<feature type="non-terminal residue" evidence="2">
    <location>
        <position position="1"/>
    </location>
</feature>
<feature type="domain" description="Methyltransferase" evidence="1">
    <location>
        <begin position="1"/>
        <end position="116"/>
    </location>
</feature>
<dbReference type="InterPro" id="IPR022744">
    <property type="entry name" value="MeTrfase_dom_put"/>
</dbReference>
<feature type="non-terminal residue" evidence="2">
    <location>
        <position position="116"/>
    </location>
</feature>
<accession>A0AAW4BMQ2</accession>
<evidence type="ECO:0000313" key="2">
    <source>
        <dbReference type="EMBL" id="MBF4438349.1"/>
    </source>
</evidence>
<dbReference type="EMBL" id="SCLC01001982">
    <property type="protein sequence ID" value="MBF4438349.1"/>
    <property type="molecule type" value="Genomic_DNA"/>
</dbReference>
<reference evidence="2" key="1">
    <citation type="journal article" date="2021" name="PeerJ">
        <title>Analysis of 44 Vibrio anguillarum genomes reveals high genetic diversity.</title>
        <authorList>
            <person name="Hansen M.J."/>
            <person name="Dalsgaard I."/>
        </authorList>
    </citation>
    <scope>NUCLEOTIDE SEQUENCE</scope>
    <source>
        <strain evidence="2">850617-1/1</strain>
    </source>
</reference>
<organism evidence="2 3">
    <name type="scientific">Vibrio anguillarum</name>
    <name type="common">Listonella anguillarum</name>
    <dbReference type="NCBI Taxonomy" id="55601"/>
    <lineage>
        <taxon>Bacteria</taxon>
        <taxon>Pseudomonadati</taxon>
        <taxon>Pseudomonadota</taxon>
        <taxon>Gammaproteobacteria</taxon>
        <taxon>Vibrionales</taxon>
        <taxon>Vibrionaceae</taxon>
        <taxon>Vibrio</taxon>
    </lineage>
</organism>
<gene>
    <name evidence="2" type="ORF">ERJ77_28455</name>
</gene>
<proteinExistence type="predicted"/>